<evidence type="ECO:0000256" key="1">
    <source>
        <dbReference type="SAM" id="MobiDB-lite"/>
    </source>
</evidence>
<dbReference type="GO" id="GO:2001136">
    <property type="term" value="P:negative regulation of endocytic recycling"/>
    <property type="evidence" value="ECO:0007669"/>
    <property type="project" value="TreeGrafter"/>
</dbReference>
<evidence type="ECO:0000313" key="4">
    <source>
        <dbReference type="Proteomes" id="UP001283361"/>
    </source>
</evidence>
<gene>
    <name evidence="3" type="ORF">RRG08_023254</name>
</gene>
<reference evidence="3" key="1">
    <citation type="journal article" date="2023" name="G3 (Bethesda)">
        <title>A reference genome for the long-term kleptoplast-retaining sea slug Elysia crispata morphotype clarki.</title>
        <authorList>
            <person name="Eastman K.E."/>
            <person name="Pendleton A.L."/>
            <person name="Shaikh M.A."/>
            <person name="Suttiyut T."/>
            <person name="Ogas R."/>
            <person name="Tomko P."/>
            <person name="Gavelis G."/>
            <person name="Widhalm J.R."/>
            <person name="Wisecaver J.H."/>
        </authorList>
    </citation>
    <scope>NUCLEOTIDE SEQUENCE</scope>
    <source>
        <strain evidence="3">ECLA1</strain>
    </source>
</reference>
<dbReference type="Gene3D" id="3.40.525.10">
    <property type="entry name" value="CRAL-TRIO lipid binding domain"/>
    <property type="match status" value="1"/>
</dbReference>
<feature type="domain" description="CRAL-TRIO" evidence="2">
    <location>
        <begin position="124"/>
        <end position="273"/>
    </location>
</feature>
<dbReference type="InterPro" id="IPR036865">
    <property type="entry name" value="CRAL-TRIO_dom_sf"/>
</dbReference>
<feature type="compositionally biased region" description="Acidic residues" evidence="1">
    <location>
        <begin position="46"/>
        <end position="57"/>
    </location>
</feature>
<dbReference type="SUPFAM" id="SSF52087">
    <property type="entry name" value="CRAL/TRIO domain"/>
    <property type="match status" value="1"/>
</dbReference>
<sequence length="273" mass="31248">MGRNSAAAEGGENELAVSCSCKYFLNYRKSEVMAAKNEYSNFLGSDEPELEFDEDGTELSASKEGPGEFSSPYSHIPSLPWDVELAKEAEGGAFRGGAITPDGLIDEDFEKELGTPAEEDGPNEFSDVERFGVVEVAGDDLYGRKVIVFSACKLPSNQTFNHQRLLLYIKHTLDKYVEQDYVLVYFHHGLHRGNKPKLSWLRQAYREFDRKYKKNLKMLYLVHPTNFIKVLWQIFRPFISVKFGQKMMYVNYLVELKRHLPFDQLAIPLPVLE</sequence>
<comment type="caution">
    <text evidence="3">The sequence shown here is derived from an EMBL/GenBank/DDBJ whole genome shotgun (WGS) entry which is preliminary data.</text>
</comment>
<dbReference type="GO" id="GO:0005096">
    <property type="term" value="F:GTPase activator activity"/>
    <property type="evidence" value="ECO:0007669"/>
    <property type="project" value="TreeGrafter"/>
</dbReference>
<evidence type="ECO:0000259" key="2">
    <source>
        <dbReference type="PROSITE" id="PS50191"/>
    </source>
</evidence>
<dbReference type="GO" id="GO:0007264">
    <property type="term" value="P:small GTPase-mediated signal transduction"/>
    <property type="evidence" value="ECO:0007669"/>
    <property type="project" value="TreeGrafter"/>
</dbReference>
<accession>A0AAE0ZPV9</accession>
<dbReference type="Pfam" id="PF13716">
    <property type="entry name" value="CRAL_TRIO_2"/>
    <property type="match status" value="1"/>
</dbReference>
<dbReference type="EMBL" id="JAWDGP010003545">
    <property type="protein sequence ID" value="KAK3773379.1"/>
    <property type="molecule type" value="Genomic_DNA"/>
</dbReference>
<dbReference type="SMART" id="SM00516">
    <property type="entry name" value="SEC14"/>
    <property type="match status" value="1"/>
</dbReference>
<protein>
    <recommendedName>
        <fullName evidence="2">CRAL-TRIO domain-containing protein</fullName>
    </recommendedName>
</protein>
<dbReference type="PANTHER" id="PTHR45808:SF2">
    <property type="entry name" value="RHO GTPASE-ACTIVATING PROTEIN 68F"/>
    <property type="match status" value="1"/>
</dbReference>
<dbReference type="PANTHER" id="PTHR45808">
    <property type="entry name" value="RHO GTPASE-ACTIVATING PROTEIN 68F"/>
    <property type="match status" value="1"/>
</dbReference>
<dbReference type="PROSITE" id="PS50191">
    <property type="entry name" value="CRAL_TRIO"/>
    <property type="match status" value="1"/>
</dbReference>
<dbReference type="InterPro" id="IPR001251">
    <property type="entry name" value="CRAL-TRIO_dom"/>
</dbReference>
<feature type="region of interest" description="Disordered" evidence="1">
    <location>
        <begin position="44"/>
        <end position="73"/>
    </location>
</feature>
<dbReference type="GO" id="GO:0005737">
    <property type="term" value="C:cytoplasm"/>
    <property type="evidence" value="ECO:0007669"/>
    <property type="project" value="TreeGrafter"/>
</dbReference>
<dbReference type="CDD" id="cd00170">
    <property type="entry name" value="SEC14"/>
    <property type="match status" value="1"/>
</dbReference>
<keyword evidence="4" id="KW-1185">Reference proteome</keyword>
<organism evidence="3 4">
    <name type="scientific">Elysia crispata</name>
    <name type="common">lettuce slug</name>
    <dbReference type="NCBI Taxonomy" id="231223"/>
    <lineage>
        <taxon>Eukaryota</taxon>
        <taxon>Metazoa</taxon>
        <taxon>Spiralia</taxon>
        <taxon>Lophotrochozoa</taxon>
        <taxon>Mollusca</taxon>
        <taxon>Gastropoda</taxon>
        <taxon>Heterobranchia</taxon>
        <taxon>Euthyneura</taxon>
        <taxon>Panpulmonata</taxon>
        <taxon>Sacoglossa</taxon>
        <taxon>Placobranchoidea</taxon>
        <taxon>Plakobranchidae</taxon>
        <taxon>Elysia</taxon>
    </lineage>
</organism>
<dbReference type="AlphaFoldDB" id="A0AAE0ZPV9"/>
<name>A0AAE0ZPV9_9GAST</name>
<dbReference type="Proteomes" id="UP001283361">
    <property type="component" value="Unassembled WGS sequence"/>
</dbReference>
<proteinExistence type="predicted"/>
<evidence type="ECO:0000313" key="3">
    <source>
        <dbReference type="EMBL" id="KAK3773379.1"/>
    </source>
</evidence>